<keyword evidence="7" id="KW-1185">Reference proteome</keyword>
<dbReference type="EMBL" id="VCIW01000014">
    <property type="protein sequence ID" value="TLS50650.1"/>
    <property type="molecule type" value="Genomic_DNA"/>
</dbReference>
<accession>A0A5R9G983</accession>
<evidence type="ECO:0000259" key="5">
    <source>
        <dbReference type="PROSITE" id="PS50977"/>
    </source>
</evidence>
<dbReference type="PANTHER" id="PTHR30055:SF234">
    <property type="entry name" value="HTH-TYPE TRANSCRIPTIONAL REGULATOR BETI"/>
    <property type="match status" value="1"/>
</dbReference>
<dbReference type="InterPro" id="IPR050109">
    <property type="entry name" value="HTH-type_TetR-like_transc_reg"/>
</dbReference>
<dbReference type="SUPFAM" id="SSF48498">
    <property type="entry name" value="Tetracyclin repressor-like, C-terminal domain"/>
    <property type="match status" value="1"/>
</dbReference>
<protein>
    <submittedName>
        <fullName evidence="6">TetR/AcrR family transcriptional regulator</fullName>
    </submittedName>
</protein>
<evidence type="ECO:0000256" key="4">
    <source>
        <dbReference type="PROSITE-ProRule" id="PRU00335"/>
    </source>
</evidence>
<dbReference type="OrthoDB" id="9812484at2"/>
<keyword evidence="3" id="KW-0804">Transcription</keyword>
<dbReference type="PANTHER" id="PTHR30055">
    <property type="entry name" value="HTH-TYPE TRANSCRIPTIONAL REGULATOR RUTR"/>
    <property type="match status" value="1"/>
</dbReference>
<evidence type="ECO:0000313" key="7">
    <source>
        <dbReference type="Proteomes" id="UP000309676"/>
    </source>
</evidence>
<dbReference type="Gene3D" id="1.10.357.10">
    <property type="entry name" value="Tetracycline Repressor, domain 2"/>
    <property type="match status" value="1"/>
</dbReference>
<proteinExistence type="predicted"/>
<dbReference type="InterPro" id="IPR001647">
    <property type="entry name" value="HTH_TetR"/>
</dbReference>
<sequence length="212" mass="24064">MPLPLPLREIKKARAKIALYEASLDLIGSASFRAVKLEDICAKAEVSKVTFFKFFPQKEDVLVYFMCVWLLERRLEIEEAGLTGEGAIRHVVGRVADGARTRPGLMLSLIGFLAESQMHPCMPVLSDAELHLLFPGREERARSMSVNLFALFHQWIEEAKAAGECVRAEPTPVLTQWMITVFYGAYLTAHMCRQDIMETYDLHLSTIFRTKE</sequence>
<dbReference type="GO" id="GO:0000976">
    <property type="term" value="F:transcription cis-regulatory region binding"/>
    <property type="evidence" value="ECO:0007669"/>
    <property type="project" value="TreeGrafter"/>
</dbReference>
<keyword evidence="2 4" id="KW-0238">DNA-binding</keyword>
<evidence type="ECO:0000256" key="3">
    <source>
        <dbReference type="ARBA" id="ARBA00023163"/>
    </source>
</evidence>
<dbReference type="AlphaFoldDB" id="A0A5R9G983"/>
<feature type="DNA-binding region" description="H-T-H motif" evidence="4">
    <location>
        <begin position="36"/>
        <end position="55"/>
    </location>
</feature>
<dbReference type="GO" id="GO:0003700">
    <property type="term" value="F:DNA-binding transcription factor activity"/>
    <property type="evidence" value="ECO:0007669"/>
    <property type="project" value="TreeGrafter"/>
</dbReference>
<comment type="caution">
    <text evidence="6">The sequence shown here is derived from an EMBL/GenBank/DDBJ whole genome shotgun (WGS) entry which is preliminary data.</text>
</comment>
<evidence type="ECO:0000256" key="2">
    <source>
        <dbReference type="ARBA" id="ARBA00023125"/>
    </source>
</evidence>
<reference evidence="6 7" key="1">
    <citation type="submission" date="2019-05" db="EMBL/GenBank/DDBJ databases">
        <authorList>
            <person name="Narsing Rao M.P."/>
            <person name="Li W.J."/>
        </authorList>
    </citation>
    <scope>NUCLEOTIDE SEQUENCE [LARGE SCALE GENOMIC DNA]</scope>
    <source>
        <strain evidence="6 7">SYSU_K30003</strain>
    </source>
</reference>
<gene>
    <name evidence="6" type="ORF">FE782_19760</name>
</gene>
<dbReference type="PROSITE" id="PS50977">
    <property type="entry name" value="HTH_TETR_2"/>
    <property type="match status" value="1"/>
</dbReference>
<evidence type="ECO:0000313" key="6">
    <source>
        <dbReference type="EMBL" id="TLS50650.1"/>
    </source>
</evidence>
<feature type="domain" description="HTH tetR-type" evidence="5">
    <location>
        <begin position="13"/>
        <end position="73"/>
    </location>
</feature>
<evidence type="ECO:0000256" key="1">
    <source>
        <dbReference type="ARBA" id="ARBA00023015"/>
    </source>
</evidence>
<keyword evidence="1" id="KW-0805">Transcription regulation</keyword>
<name>A0A5R9G983_9BACL</name>
<dbReference type="SUPFAM" id="SSF46689">
    <property type="entry name" value="Homeodomain-like"/>
    <property type="match status" value="1"/>
</dbReference>
<dbReference type="InterPro" id="IPR009057">
    <property type="entry name" value="Homeodomain-like_sf"/>
</dbReference>
<organism evidence="6 7">
    <name type="scientific">Paenibacillus antri</name>
    <dbReference type="NCBI Taxonomy" id="2582848"/>
    <lineage>
        <taxon>Bacteria</taxon>
        <taxon>Bacillati</taxon>
        <taxon>Bacillota</taxon>
        <taxon>Bacilli</taxon>
        <taxon>Bacillales</taxon>
        <taxon>Paenibacillaceae</taxon>
        <taxon>Paenibacillus</taxon>
    </lineage>
</organism>
<dbReference type="InterPro" id="IPR036271">
    <property type="entry name" value="Tet_transcr_reg_TetR-rel_C_sf"/>
</dbReference>
<dbReference type="Proteomes" id="UP000309676">
    <property type="component" value="Unassembled WGS sequence"/>
</dbReference>
<dbReference type="Pfam" id="PF00440">
    <property type="entry name" value="TetR_N"/>
    <property type="match status" value="1"/>
</dbReference>